<feature type="region of interest" description="Disordered" evidence="5">
    <location>
        <begin position="1"/>
        <end position="30"/>
    </location>
</feature>
<feature type="compositionally biased region" description="Low complexity" evidence="5">
    <location>
        <begin position="168"/>
        <end position="180"/>
    </location>
</feature>
<feature type="compositionally biased region" description="Low complexity" evidence="5">
    <location>
        <begin position="88"/>
        <end position="97"/>
    </location>
</feature>
<evidence type="ECO:0000313" key="7">
    <source>
        <dbReference type="Proteomes" id="UP000694904"/>
    </source>
</evidence>
<dbReference type="InterPro" id="IPR025254">
    <property type="entry name" value="CCDC113/CCDC96_CC"/>
</dbReference>
<reference evidence="7" key="2">
    <citation type="journal article" date="2016" name="G3 (Bethesda)">
        <title>Genome Evolution in Three Species of Cactophilic Drosophila.</title>
        <authorList>
            <person name="Sanchez-Flores A."/>
            <person name="Penazola F."/>
            <person name="Carpinteyro-Ponce J."/>
            <person name="Nazario-Yepiz N."/>
            <person name="Abreu-Goodger C."/>
            <person name="Machado C.A."/>
            <person name="Markow T.A."/>
        </authorList>
    </citation>
    <scope>NUCLEOTIDE SEQUENCE [LARGE SCALE GENOMIC DNA]</scope>
</reference>
<organism evidence="7 8">
    <name type="scientific">Drosophila arizonae</name>
    <name type="common">Fruit fly</name>
    <dbReference type="NCBI Taxonomy" id="7263"/>
    <lineage>
        <taxon>Eukaryota</taxon>
        <taxon>Metazoa</taxon>
        <taxon>Ecdysozoa</taxon>
        <taxon>Arthropoda</taxon>
        <taxon>Hexapoda</taxon>
        <taxon>Insecta</taxon>
        <taxon>Pterygota</taxon>
        <taxon>Neoptera</taxon>
        <taxon>Endopterygota</taxon>
        <taxon>Diptera</taxon>
        <taxon>Brachycera</taxon>
        <taxon>Muscomorpha</taxon>
        <taxon>Ephydroidea</taxon>
        <taxon>Drosophilidae</taxon>
        <taxon>Drosophila</taxon>
    </lineage>
</organism>
<keyword evidence="2 4" id="KW-0175">Coiled coil</keyword>
<protein>
    <submittedName>
        <fullName evidence="8">Uncharacterized protein LOC108609464</fullName>
    </submittedName>
</protein>
<evidence type="ECO:0000313" key="8">
    <source>
        <dbReference type="RefSeq" id="XP_017856673.1"/>
    </source>
</evidence>
<evidence type="ECO:0000259" key="6">
    <source>
        <dbReference type="Pfam" id="PF13870"/>
    </source>
</evidence>
<dbReference type="GeneID" id="108609464"/>
<dbReference type="PANTHER" id="PTHR15654">
    <property type="entry name" value="COILED-COIL DOMAIN-CONTAINING PROTEIN 113-RELATED"/>
    <property type="match status" value="1"/>
</dbReference>
<feature type="coiled-coil region" evidence="4">
    <location>
        <begin position="694"/>
        <end position="721"/>
    </location>
</feature>
<reference evidence="8" key="3">
    <citation type="submission" date="2025-08" db="UniProtKB">
        <authorList>
            <consortium name="RefSeq"/>
        </authorList>
    </citation>
    <scope>IDENTIFICATION</scope>
    <source>
        <tissue evidence="8">Whole organism</tissue>
    </source>
</reference>
<name>A0ABM1NNY7_DROAR</name>
<evidence type="ECO:0000256" key="4">
    <source>
        <dbReference type="SAM" id="Coils"/>
    </source>
</evidence>
<feature type="compositionally biased region" description="Basic and acidic residues" evidence="5">
    <location>
        <begin position="47"/>
        <end position="61"/>
    </location>
</feature>
<gene>
    <name evidence="8" type="primary">LOC108609464</name>
</gene>
<keyword evidence="7" id="KW-1185">Reference proteome</keyword>
<dbReference type="RefSeq" id="XP_017856673.1">
    <property type="nucleotide sequence ID" value="XM_018001184.1"/>
</dbReference>
<feature type="compositionally biased region" description="Acidic residues" evidence="5">
    <location>
        <begin position="76"/>
        <end position="87"/>
    </location>
</feature>
<dbReference type="Pfam" id="PF13870">
    <property type="entry name" value="CCDC113_CCDC96_CC"/>
    <property type="match status" value="1"/>
</dbReference>
<evidence type="ECO:0000256" key="5">
    <source>
        <dbReference type="SAM" id="MobiDB-lite"/>
    </source>
</evidence>
<keyword evidence="3" id="KW-0966">Cell projection</keyword>
<reference evidence="7" key="1">
    <citation type="journal article" date="1997" name="Nucleic Acids Res.">
        <title>tRNAscan-SE: a program for improved detection of transfer RNA genes in genomic sequence.</title>
        <authorList>
            <person name="Lowe T.M."/>
            <person name="Eddy S.R."/>
        </authorList>
    </citation>
    <scope>NUCLEOTIDE SEQUENCE [LARGE SCALE GENOMIC DNA]</scope>
</reference>
<feature type="region of interest" description="Disordered" evidence="5">
    <location>
        <begin position="210"/>
        <end position="234"/>
    </location>
</feature>
<evidence type="ECO:0000256" key="2">
    <source>
        <dbReference type="ARBA" id="ARBA00023054"/>
    </source>
</evidence>
<feature type="region of interest" description="Disordered" evidence="5">
    <location>
        <begin position="114"/>
        <end position="196"/>
    </location>
</feature>
<dbReference type="PANTHER" id="PTHR15654:SF1">
    <property type="entry name" value="COILED-COIL DOMAIN-CONTAINING PROTEIN 96"/>
    <property type="match status" value="1"/>
</dbReference>
<evidence type="ECO:0000256" key="1">
    <source>
        <dbReference type="ARBA" id="ARBA00004138"/>
    </source>
</evidence>
<proteinExistence type="predicted"/>
<sequence>MSRQLSSKEFSAITLPADETSKEISEEPTQQSIIQPKLNFLQQFVDQPHEDDLDTSSKDYLDNLDSFNDGRLSEDASTEFETAEDSTDTSGSASSADIEVLKKTRKSISKLAYQKRKSVKSIVSKKSAKKNIKTKAPPKIAKKSPKPKKKLSQFADRSTLNNDDVRSLSRISRGSGRSISVDGPYRSHSVGNKLPDNSSSVHLFKVIKHSEPVRSSRKKKKIVTHSDDGSSSNSNFSILSMLRGDEIFVRNELMENLVPIPDINELSGVSSFHSIAAQKKLDKPTGKTKPPRAYDTFTFDEYDAQSVYAESVGRATVSSKTTGLHTGFTSLNSLSGSDEVNVTEPRPKSVMIADMTRRLTDLISQKSTHYIVDPDPSTQQTEILESFLQELISRAVTTVEDKVYQLKHSLDKEKLMKQLIASITQFRGVACKRRVLEANLKDHFLRKKEMTYITDENKFDKLNYKRWRKSLFQLDRLLEMQSKTLDQAHNQSIELNEELEATRMDSALKVVHLEHVMRNTLLTKDSFTHLSIYVDDTLRRMAAFRDELSETRLELFNAQHRYADIKFKSDKLENLGGGLKMQDYLNQQAETLALSTKIEDRNKELHRLHQKIKFNMHALAHHKCKAFMERWNYLRLKDEMEKSEERRAHCQQLIYLGKLTHSRIQRDLHKLKTSGSLLFHPSLMADYDDTLMFLEKKRTSVAKLREDLSRLTERIGVAELRLAEDKEDLRISRSLTKTGTAKKAAFVVTGQCVL</sequence>
<feature type="domain" description="CCDC113/CCDC96 coiled-coil" evidence="6">
    <location>
        <begin position="541"/>
        <end position="715"/>
    </location>
</feature>
<feature type="region of interest" description="Disordered" evidence="5">
    <location>
        <begin position="45"/>
        <end position="99"/>
    </location>
</feature>
<comment type="subcellular location">
    <subcellularLocation>
        <location evidence="1">Cell projection</location>
        <location evidence="1">Cilium</location>
    </subcellularLocation>
</comment>
<dbReference type="InterPro" id="IPR051885">
    <property type="entry name" value="CC_CF"/>
</dbReference>
<feature type="coiled-coil region" evidence="4">
    <location>
        <begin position="478"/>
        <end position="505"/>
    </location>
</feature>
<evidence type="ECO:0000256" key="3">
    <source>
        <dbReference type="ARBA" id="ARBA00023273"/>
    </source>
</evidence>
<feature type="compositionally biased region" description="Basic residues" evidence="5">
    <location>
        <begin position="140"/>
        <end position="151"/>
    </location>
</feature>
<accession>A0ABM1NNY7</accession>
<dbReference type="Proteomes" id="UP000694904">
    <property type="component" value="Chromosome 3"/>
</dbReference>